<feature type="compositionally biased region" description="Low complexity" evidence="12">
    <location>
        <begin position="1281"/>
        <end position="1292"/>
    </location>
</feature>
<dbReference type="VEuPathDB" id="VectorBase:CSON005616"/>
<dbReference type="InterPro" id="IPR001245">
    <property type="entry name" value="Ser-Thr/Tyr_kinase_cat_dom"/>
</dbReference>
<keyword evidence="5 13" id="KW-0472">Membrane</keyword>
<organism evidence="16">
    <name type="scientific">Culicoides sonorensis</name>
    <name type="common">Biting midge</name>
    <dbReference type="NCBI Taxonomy" id="179676"/>
    <lineage>
        <taxon>Eukaryota</taxon>
        <taxon>Metazoa</taxon>
        <taxon>Ecdysozoa</taxon>
        <taxon>Arthropoda</taxon>
        <taxon>Hexapoda</taxon>
        <taxon>Insecta</taxon>
        <taxon>Pterygota</taxon>
        <taxon>Neoptera</taxon>
        <taxon>Endopterygota</taxon>
        <taxon>Diptera</taxon>
        <taxon>Nematocera</taxon>
        <taxon>Chironomoidea</taxon>
        <taxon>Ceratopogonidae</taxon>
        <taxon>Ceratopogoninae</taxon>
        <taxon>Culicoides</taxon>
        <taxon>Monoculicoides</taxon>
    </lineage>
</organism>
<keyword evidence="4 13" id="KW-1133">Transmembrane helix</keyword>
<evidence type="ECO:0000256" key="8">
    <source>
        <dbReference type="ARBA" id="ARBA00023180"/>
    </source>
</evidence>
<dbReference type="SUPFAM" id="SSF48726">
    <property type="entry name" value="Immunoglobulin"/>
    <property type="match status" value="5"/>
</dbReference>
<feature type="compositionally biased region" description="Polar residues" evidence="12">
    <location>
        <begin position="1368"/>
        <end position="1379"/>
    </location>
</feature>
<protein>
    <recommendedName>
        <fullName evidence="2">receptor protein-tyrosine kinase</fullName>
        <ecNumber evidence="2">2.7.10.1</ecNumber>
    </recommendedName>
</protein>
<keyword evidence="11" id="KW-0067">ATP-binding</keyword>
<dbReference type="GO" id="GO:0098609">
    <property type="term" value="P:cell-cell adhesion"/>
    <property type="evidence" value="ECO:0007669"/>
    <property type="project" value="TreeGrafter"/>
</dbReference>
<dbReference type="GO" id="GO:0030154">
    <property type="term" value="P:cell differentiation"/>
    <property type="evidence" value="ECO:0007669"/>
    <property type="project" value="UniProtKB-ARBA"/>
</dbReference>
<feature type="domain" description="Ig-like" evidence="15">
    <location>
        <begin position="387"/>
        <end position="488"/>
    </location>
</feature>
<keyword evidence="3 13" id="KW-0812">Transmembrane</keyword>
<feature type="domain" description="Ig-like" evidence="15">
    <location>
        <begin position="591"/>
        <end position="701"/>
    </location>
</feature>
<feature type="binding site" evidence="11">
    <location>
        <position position="1026"/>
    </location>
    <ligand>
        <name>ATP</name>
        <dbReference type="ChEBI" id="CHEBI:30616"/>
    </ligand>
</feature>
<dbReference type="InterPro" id="IPR011009">
    <property type="entry name" value="Kinase-like_dom_sf"/>
</dbReference>
<feature type="region of interest" description="Disordered" evidence="12">
    <location>
        <begin position="349"/>
        <end position="372"/>
    </location>
</feature>
<evidence type="ECO:0000256" key="1">
    <source>
        <dbReference type="ARBA" id="ARBA00004479"/>
    </source>
</evidence>
<dbReference type="GO" id="GO:0005886">
    <property type="term" value="C:plasma membrane"/>
    <property type="evidence" value="ECO:0007669"/>
    <property type="project" value="TreeGrafter"/>
</dbReference>
<keyword evidence="7" id="KW-0675">Receptor</keyword>
<dbReference type="InterPro" id="IPR003598">
    <property type="entry name" value="Ig_sub2"/>
</dbReference>
<gene>
    <name evidence="16" type="primary">CSON005616</name>
</gene>
<dbReference type="FunFam" id="2.60.40.10:FF:000107">
    <property type="entry name" value="Myosin, light chain kinase a"/>
    <property type="match status" value="1"/>
</dbReference>
<feature type="transmembrane region" description="Helical" evidence="13">
    <location>
        <begin position="918"/>
        <end position="938"/>
    </location>
</feature>
<dbReference type="Pfam" id="PF00047">
    <property type="entry name" value="ig"/>
    <property type="match status" value="1"/>
</dbReference>
<dbReference type="Pfam" id="PF13927">
    <property type="entry name" value="Ig_3"/>
    <property type="match status" value="1"/>
</dbReference>
<dbReference type="SUPFAM" id="SSF56112">
    <property type="entry name" value="Protein kinase-like (PK-like)"/>
    <property type="match status" value="1"/>
</dbReference>
<dbReference type="SMART" id="SM00219">
    <property type="entry name" value="TyrKc"/>
    <property type="match status" value="1"/>
</dbReference>
<evidence type="ECO:0000256" key="5">
    <source>
        <dbReference type="ARBA" id="ARBA00023136"/>
    </source>
</evidence>
<keyword evidence="8" id="KW-0325">Glycoprotein</keyword>
<comment type="catalytic activity">
    <reaction evidence="10">
        <text>L-tyrosyl-[protein] + ATP = O-phospho-L-tyrosyl-[protein] + ADP + H(+)</text>
        <dbReference type="Rhea" id="RHEA:10596"/>
        <dbReference type="Rhea" id="RHEA-COMP:10136"/>
        <dbReference type="Rhea" id="RHEA-COMP:20101"/>
        <dbReference type="ChEBI" id="CHEBI:15378"/>
        <dbReference type="ChEBI" id="CHEBI:30616"/>
        <dbReference type="ChEBI" id="CHEBI:46858"/>
        <dbReference type="ChEBI" id="CHEBI:61978"/>
        <dbReference type="ChEBI" id="CHEBI:456216"/>
        <dbReference type="EC" id="2.7.10.1"/>
    </reaction>
</comment>
<evidence type="ECO:0000256" key="6">
    <source>
        <dbReference type="ARBA" id="ARBA00023157"/>
    </source>
</evidence>
<dbReference type="CDD" id="cd00099">
    <property type="entry name" value="IgV"/>
    <property type="match status" value="1"/>
</dbReference>
<dbReference type="InterPro" id="IPR020635">
    <property type="entry name" value="Tyr_kinase_cat_dom"/>
</dbReference>
<keyword evidence="11" id="KW-0547">Nucleotide-binding</keyword>
<dbReference type="GO" id="GO:0050839">
    <property type="term" value="F:cell adhesion molecule binding"/>
    <property type="evidence" value="ECO:0007669"/>
    <property type="project" value="TreeGrafter"/>
</dbReference>
<evidence type="ECO:0000256" key="13">
    <source>
        <dbReference type="SAM" id="Phobius"/>
    </source>
</evidence>
<proteinExistence type="predicted"/>
<keyword evidence="6" id="KW-1015">Disulfide bond</keyword>
<dbReference type="GO" id="GO:0004714">
    <property type="term" value="F:transmembrane receptor protein tyrosine kinase activity"/>
    <property type="evidence" value="ECO:0007669"/>
    <property type="project" value="UniProtKB-EC"/>
</dbReference>
<dbReference type="Gene3D" id="3.30.200.20">
    <property type="entry name" value="Phosphorylase Kinase, domain 1"/>
    <property type="match status" value="1"/>
</dbReference>
<reference evidence="16" key="1">
    <citation type="submission" date="2018-07" db="EMBL/GenBank/DDBJ databases">
        <authorList>
            <person name="Quirk P.G."/>
            <person name="Krulwich T.A."/>
        </authorList>
    </citation>
    <scope>NUCLEOTIDE SEQUENCE</scope>
</reference>
<evidence type="ECO:0000256" key="3">
    <source>
        <dbReference type="ARBA" id="ARBA00022692"/>
    </source>
</evidence>
<dbReference type="Pfam" id="PF07679">
    <property type="entry name" value="I-set"/>
    <property type="match status" value="1"/>
</dbReference>
<feature type="domain" description="Ig-like" evidence="15">
    <location>
        <begin position="799"/>
        <end position="906"/>
    </location>
</feature>
<dbReference type="InterPro" id="IPR013151">
    <property type="entry name" value="Immunoglobulin_dom"/>
</dbReference>
<dbReference type="GO" id="GO:0005524">
    <property type="term" value="F:ATP binding"/>
    <property type="evidence" value="ECO:0007669"/>
    <property type="project" value="UniProtKB-UniRule"/>
</dbReference>
<name>A0A336LV42_CULSO</name>
<dbReference type="EC" id="2.7.10.1" evidence="2"/>
<dbReference type="FunFam" id="3.30.200.20:FF:000384">
    <property type="entry name" value="Receptor protein-tyrosine kinase"/>
    <property type="match status" value="1"/>
</dbReference>
<evidence type="ECO:0000256" key="9">
    <source>
        <dbReference type="ARBA" id="ARBA00023319"/>
    </source>
</evidence>
<comment type="subcellular location">
    <subcellularLocation>
        <location evidence="1">Membrane</location>
        <topology evidence="1">Single-pass type I membrane protein</topology>
    </subcellularLocation>
</comment>
<dbReference type="GO" id="GO:0005911">
    <property type="term" value="C:cell-cell junction"/>
    <property type="evidence" value="ECO:0007669"/>
    <property type="project" value="TreeGrafter"/>
</dbReference>
<dbReference type="InterPro" id="IPR013098">
    <property type="entry name" value="Ig_I-set"/>
</dbReference>
<dbReference type="SMART" id="SM00409">
    <property type="entry name" value="IG"/>
    <property type="match status" value="4"/>
</dbReference>
<dbReference type="Pfam" id="PF07714">
    <property type="entry name" value="PK_Tyr_Ser-Thr"/>
    <property type="match status" value="1"/>
</dbReference>
<dbReference type="InterPro" id="IPR036179">
    <property type="entry name" value="Ig-like_dom_sf"/>
</dbReference>
<dbReference type="InterPro" id="IPR051275">
    <property type="entry name" value="Cell_adhesion_signaling"/>
</dbReference>
<feature type="domain" description="Ig-like" evidence="15">
    <location>
        <begin position="708"/>
        <end position="788"/>
    </location>
</feature>
<dbReference type="Gene3D" id="2.60.40.10">
    <property type="entry name" value="Immunoglobulins"/>
    <property type="match status" value="6"/>
</dbReference>
<feature type="domain" description="Protein kinase" evidence="14">
    <location>
        <begin position="992"/>
        <end position="1373"/>
    </location>
</feature>
<feature type="region of interest" description="Disordered" evidence="12">
    <location>
        <begin position="1278"/>
        <end position="1334"/>
    </location>
</feature>
<dbReference type="EMBL" id="UFQT01000219">
    <property type="protein sequence ID" value="SSX21906.1"/>
    <property type="molecule type" value="Genomic_DNA"/>
</dbReference>
<sequence>MMRNESKESSIQSKRFVIEFKKTVNLKVIWISLVLILSPHVNQVNAGTEEDALRTAAENYGAPLIEPPSTEITALTMEELRIPCHSKSPVTWVRLDMEHNLITPHTNIEYKINETSQFLFVATLVFHSVNVDEVTFHYCVQNKSLDLAENQADMDNEVTNFRAAKTYLFVQDESHPLVPINNPALTVKQFEPYTIPCKPTSKDVEVELYRLDGEDSKALQAAKFDEKHGFTTRFREIHDSGIYICRPKNQDEPEIILEISLLPSCELNFPSNYFKNFFTHFKCGDLVVGDGKSVKNNIHTFNNNHVKKRHVNNNNKITWSWWWNQWWKNVAQSTNINFPVKRDIKKTKKKDDFDPNYRPRPGFDYVDDDNDNDDDVDDARTEYITVPIINSTSEGGYVNVGGQIKLFCNVEIKAGVKYDILWYFRGKQLENSNKYEISGMTEQDSNTERPVGSRSLTIFNAQERDSGSYKCEVRDHNDNKNDHVYLVTVLDRTESVLEIDSHQTATTSQQNATVSLLFNFKSYPNATFEILKNGHRLIMDDRYDLNVMYKHQQVIFKMKDVHVDDTANYTLVADNGMKHMNRTVEVFVQAPPIVMLEPEEVYSKLGQKVILLCQSISYPPSNFEWSYRKCEVDEWDECARELPGAWPLGIKSQIEGNTTETTSRNVYTRTGNFTAHVRFAGVSRCIANNGIGVDIRSAKVMVGDLDRPVMLWRHNEPEIVAEGDEVRLECGAIKYNYTNIIQWKHGGKWIDYPLPAEMDIQVAETQYSHRSILVIKNVDQTNAGQYVCVTKGPNPAKKPDEVRYYLRVHQRKAARVIDSNLTAESITVSLGDHLDMYCDVDGVPPPEIMWTKDDELLKNNSYNILISKEGQRSFARIIAVKVEHEGQYKCTVTNKDGKDTQTSKLIIKNRPFKYLTEVTAGVLALILILIICTIFLCCRVKKEKDKVRALKKAGLANFEEGDIDRINPDLDLNEQADLLPYDRRFEFPRDKLKLGQQLGAGAFGVVIKGVAQGIVPYEDETTVAVKMVKANTDDEIMRALISELKIMVHLGQHLNVVNLLGAVTKNIARREVMVIVEYCRFGNVQKFLLKHRTYFVDQIKKDTDEIDSNITENEYRWSNNSVYNMSTSGRSSSNCGNGVRNLGVKYINLHFSNDYYNVITDRTSGGMGGFDPSGHINSKGYVRHSGFGVDSANTEATLISRGANAEYLKTNPDYLAMLGPPDHMAPQAPMATHEEFHVPDVEAPRIPGYVNMKPSQGTAIYTPGGGNLSDIEDNNEEDAATKSLTSNSKKTSPVQKPPRKSKERKLNDMKSNHQNAYDDDDDDNNDGPGENIPMLESIMNSLGEKYDEKMNETQYNDLMPRHPRDTVLANQYVNVPSATKNNSSNSKKPNDAFSNPSYVAVRNVNERT</sequence>
<evidence type="ECO:0000256" key="2">
    <source>
        <dbReference type="ARBA" id="ARBA00011902"/>
    </source>
</evidence>
<dbReference type="GO" id="GO:0007399">
    <property type="term" value="P:nervous system development"/>
    <property type="evidence" value="ECO:0007669"/>
    <property type="project" value="UniProtKB-ARBA"/>
</dbReference>
<dbReference type="CDD" id="cd00096">
    <property type="entry name" value="Ig"/>
    <property type="match status" value="2"/>
</dbReference>
<accession>A0A336LV42</accession>
<dbReference type="PANTHER" id="PTHR11640">
    <property type="entry name" value="NEPHRIN"/>
    <property type="match status" value="1"/>
</dbReference>
<dbReference type="InterPro" id="IPR017441">
    <property type="entry name" value="Protein_kinase_ATP_BS"/>
</dbReference>
<dbReference type="InterPro" id="IPR013783">
    <property type="entry name" value="Ig-like_fold"/>
</dbReference>
<evidence type="ECO:0000259" key="14">
    <source>
        <dbReference type="PROSITE" id="PS50011"/>
    </source>
</evidence>
<dbReference type="PROSITE" id="PS00107">
    <property type="entry name" value="PROTEIN_KINASE_ATP"/>
    <property type="match status" value="1"/>
</dbReference>
<dbReference type="SMART" id="SM00408">
    <property type="entry name" value="IGc2"/>
    <property type="match status" value="3"/>
</dbReference>
<dbReference type="InterPro" id="IPR007110">
    <property type="entry name" value="Ig-like_dom"/>
</dbReference>
<evidence type="ECO:0000256" key="11">
    <source>
        <dbReference type="PROSITE-ProRule" id="PRU10141"/>
    </source>
</evidence>
<dbReference type="PROSITE" id="PS50011">
    <property type="entry name" value="PROTEIN_KINASE_DOM"/>
    <property type="match status" value="1"/>
</dbReference>
<evidence type="ECO:0000313" key="16">
    <source>
        <dbReference type="EMBL" id="SSX21906.1"/>
    </source>
</evidence>
<feature type="region of interest" description="Disordered" evidence="12">
    <location>
        <begin position="1366"/>
        <end position="1408"/>
    </location>
</feature>
<evidence type="ECO:0000256" key="4">
    <source>
        <dbReference type="ARBA" id="ARBA00022989"/>
    </source>
</evidence>
<dbReference type="PROSITE" id="PS50835">
    <property type="entry name" value="IG_LIKE"/>
    <property type="match status" value="4"/>
</dbReference>
<dbReference type="PANTHER" id="PTHR11640:SF31">
    <property type="entry name" value="IRREGULAR CHIASM C-ROUGHEST PROTEIN-RELATED"/>
    <property type="match status" value="1"/>
</dbReference>
<evidence type="ECO:0000256" key="7">
    <source>
        <dbReference type="ARBA" id="ARBA00023170"/>
    </source>
</evidence>
<keyword evidence="9" id="KW-0393">Immunoglobulin domain</keyword>
<dbReference type="InterPro" id="IPR003599">
    <property type="entry name" value="Ig_sub"/>
</dbReference>
<evidence type="ECO:0000256" key="12">
    <source>
        <dbReference type="SAM" id="MobiDB-lite"/>
    </source>
</evidence>
<dbReference type="InterPro" id="IPR000719">
    <property type="entry name" value="Prot_kinase_dom"/>
</dbReference>
<evidence type="ECO:0000256" key="10">
    <source>
        <dbReference type="ARBA" id="ARBA00051243"/>
    </source>
</evidence>
<evidence type="ECO:0000259" key="15">
    <source>
        <dbReference type="PROSITE" id="PS50835"/>
    </source>
</evidence>